<comment type="caution">
    <text evidence="2">The sequence shown here is derived from an EMBL/GenBank/DDBJ whole genome shotgun (WGS) entry which is preliminary data.</text>
</comment>
<dbReference type="AlphaFoldDB" id="A0AAE1ACL4"/>
<proteinExistence type="predicted"/>
<feature type="compositionally biased region" description="Polar residues" evidence="1">
    <location>
        <begin position="36"/>
        <end position="57"/>
    </location>
</feature>
<accession>A0AAE1ACL4</accession>
<name>A0AAE1ACL4_9GAST</name>
<evidence type="ECO:0000256" key="1">
    <source>
        <dbReference type="SAM" id="MobiDB-lite"/>
    </source>
</evidence>
<dbReference type="EMBL" id="JAWDGP010002203">
    <property type="protein sequence ID" value="KAK3784791.1"/>
    <property type="molecule type" value="Genomic_DNA"/>
</dbReference>
<sequence length="70" mass="7665">MMLAERNTQLWINYTRGVSVLSDLVPSCRNENGPSLISVENTPISSHSSVRPESCENSEAGDAQMAKLEI</sequence>
<protein>
    <submittedName>
        <fullName evidence="2">Uncharacterized protein</fullName>
    </submittedName>
</protein>
<dbReference type="Proteomes" id="UP001283361">
    <property type="component" value="Unassembled WGS sequence"/>
</dbReference>
<evidence type="ECO:0000313" key="2">
    <source>
        <dbReference type="EMBL" id="KAK3784791.1"/>
    </source>
</evidence>
<evidence type="ECO:0000313" key="3">
    <source>
        <dbReference type="Proteomes" id="UP001283361"/>
    </source>
</evidence>
<organism evidence="2 3">
    <name type="scientific">Elysia crispata</name>
    <name type="common">lettuce slug</name>
    <dbReference type="NCBI Taxonomy" id="231223"/>
    <lineage>
        <taxon>Eukaryota</taxon>
        <taxon>Metazoa</taxon>
        <taxon>Spiralia</taxon>
        <taxon>Lophotrochozoa</taxon>
        <taxon>Mollusca</taxon>
        <taxon>Gastropoda</taxon>
        <taxon>Heterobranchia</taxon>
        <taxon>Euthyneura</taxon>
        <taxon>Panpulmonata</taxon>
        <taxon>Sacoglossa</taxon>
        <taxon>Placobranchoidea</taxon>
        <taxon>Plakobranchidae</taxon>
        <taxon>Elysia</taxon>
    </lineage>
</organism>
<feature type="region of interest" description="Disordered" evidence="1">
    <location>
        <begin position="36"/>
        <end position="70"/>
    </location>
</feature>
<reference evidence="2" key="1">
    <citation type="journal article" date="2023" name="G3 (Bethesda)">
        <title>A reference genome for the long-term kleptoplast-retaining sea slug Elysia crispata morphotype clarki.</title>
        <authorList>
            <person name="Eastman K.E."/>
            <person name="Pendleton A.L."/>
            <person name="Shaikh M.A."/>
            <person name="Suttiyut T."/>
            <person name="Ogas R."/>
            <person name="Tomko P."/>
            <person name="Gavelis G."/>
            <person name="Widhalm J.R."/>
            <person name="Wisecaver J.H."/>
        </authorList>
    </citation>
    <scope>NUCLEOTIDE SEQUENCE</scope>
    <source>
        <strain evidence="2">ECLA1</strain>
    </source>
</reference>
<gene>
    <name evidence="2" type="ORF">RRG08_020475</name>
</gene>
<keyword evidence="3" id="KW-1185">Reference proteome</keyword>